<evidence type="ECO:0008006" key="3">
    <source>
        <dbReference type="Google" id="ProtNLM"/>
    </source>
</evidence>
<evidence type="ECO:0000313" key="1">
    <source>
        <dbReference type="EMBL" id="EMS77739.1"/>
    </source>
</evidence>
<dbReference type="InterPro" id="IPR022025">
    <property type="entry name" value="Amidoligase_2"/>
</dbReference>
<dbReference type="AlphaFoldDB" id="S0FX83"/>
<gene>
    <name evidence="1" type="ORF">Dpo_12c00170</name>
</gene>
<comment type="caution">
    <text evidence="1">The sequence shown here is derived from an EMBL/GenBank/DDBJ whole genome shotgun (WGS) entry which is preliminary data.</text>
</comment>
<dbReference type="OrthoDB" id="5597599at2"/>
<accession>S0FX83</accession>
<reference evidence="1 2" key="1">
    <citation type="journal article" date="2013" name="Genome Announc.">
        <title>Draft Genome Sequence of Desulfotignum phosphitoxidans DSM 13687 Strain FiPS-3.</title>
        <authorList>
            <person name="Poehlein A."/>
            <person name="Daniel R."/>
            <person name="Simeonova D.D."/>
        </authorList>
    </citation>
    <scope>NUCLEOTIDE SEQUENCE [LARGE SCALE GENOMIC DNA]</scope>
    <source>
        <strain evidence="1 2">DSM 13687</strain>
    </source>
</reference>
<name>S0FX83_9BACT</name>
<dbReference type="RefSeq" id="WP_006968177.1">
    <property type="nucleotide sequence ID" value="NZ_APJX01000012.1"/>
</dbReference>
<organism evidence="1 2">
    <name type="scientific">Desulfotignum phosphitoxidans DSM 13687</name>
    <dbReference type="NCBI Taxonomy" id="1286635"/>
    <lineage>
        <taxon>Bacteria</taxon>
        <taxon>Pseudomonadati</taxon>
        <taxon>Thermodesulfobacteriota</taxon>
        <taxon>Desulfobacteria</taxon>
        <taxon>Desulfobacterales</taxon>
        <taxon>Desulfobacteraceae</taxon>
        <taxon>Desulfotignum</taxon>
    </lineage>
</organism>
<dbReference type="Pfam" id="PF12224">
    <property type="entry name" value="Amidoligase_2"/>
    <property type="match status" value="1"/>
</dbReference>
<sequence length="327" mass="37481">MKQPLFYKLPSVTRTQKGALRQVGFELEFTGLDLEQTTRVVETVLGGTRVRESAAACVVDVPDSGEFTIELDWDFLKRRAARQEPDRTGDWIDLLSQAATWLVPMEVVCPPIAITKLDRLEPLIKALRRAGARGTKDSMIAAYGVHINAEVPSVDADVVLAYVQSFSLLQWWLVDAHQVDIARRISPYVDLYPEAYLEVLFSCDKPDFKQIVADYLIYNASRNRALDMLPLLSWVHAGMVQTAVADPKIKPRPAFHYRLPNCQIDHPDWSLARPWNLWWVVEELAQRPEDLTMLKERFLSMHRPLIGVNRTDWTVWMDQWLCDHVSA</sequence>
<dbReference type="PATRIC" id="fig|1286635.3.peg.4193"/>
<protein>
    <recommendedName>
        <fullName evidence="3">Amidoligase enzyme</fullName>
    </recommendedName>
</protein>
<proteinExistence type="predicted"/>
<evidence type="ECO:0000313" key="2">
    <source>
        <dbReference type="Proteomes" id="UP000014216"/>
    </source>
</evidence>
<dbReference type="EMBL" id="APJX01000012">
    <property type="protein sequence ID" value="EMS77739.1"/>
    <property type="molecule type" value="Genomic_DNA"/>
</dbReference>
<dbReference type="Proteomes" id="UP000014216">
    <property type="component" value="Unassembled WGS sequence"/>
</dbReference>
<keyword evidence="2" id="KW-1185">Reference proteome</keyword>